<dbReference type="EMBL" id="CAKLCM010000002">
    <property type="protein sequence ID" value="CAH0527265.1"/>
    <property type="molecule type" value="Genomic_DNA"/>
</dbReference>
<dbReference type="InterPro" id="IPR017472">
    <property type="entry name" value="Undecaprenyl-P_galact_Ptfrase"/>
</dbReference>
<keyword evidence="6 9" id="KW-0812">Transmembrane</keyword>
<evidence type="ECO:0000256" key="4">
    <source>
        <dbReference type="ARBA" id="ARBA00022475"/>
    </source>
</evidence>
<dbReference type="NCBIfam" id="TIGR03022">
    <property type="entry name" value="WbaP_sugtrans"/>
    <property type="match status" value="1"/>
</dbReference>
<keyword evidence="4" id="KW-1003">Cell membrane</keyword>
<keyword evidence="5" id="KW-0808">Transferase</keyword>
<dbReference type="InterPro" id="IPR017475">
    <property type="entry name" value="EPS_sugar_tfrase"/>
</dbReference>
<evidence type="ECO:0000256" key="3">
    <source>
        <dbReference type="ARBA" id="ARBA00006464"/>
    </source>
</evidence>
<organism evidence="11 12">
    <name type="scientific">Vibrio hippocampi</name>
    <dbReference type="NCBI Taxonomy" id="654686"/>
    <lineage>
        <taxon>Bacteria</taxon>
        <taxon>Pseudomonadati</taxon>
        <taxon>Pseudomonadota</taxon>
        <taxon>Gammaproteobacteria</taxon>
        <taxon>Vibrionales</taxon>
        <taxon>Vibrionaceae</taxon>
        <taxon>Vibrio</taxon>
    </lineage>
</organism>
<proteinExistence type="inferred from homology"/>
<dbReference type="InterPro" id="IPR003362">
    <property type="entry name" value="Bact_transf"/>
</dbReference>
<keyword evidence="8 9" id="KW-0472">Membrane</keyword>
<feature type="transmembrane region" description="Helical" evidence="9">
    <location>
        <begin position="62"/>
        <end position="81"/>
    </location>
</feature>
<reference evidence="11" key="1">
    <citation type="submission" date="2021-12" db="EMBL/GenBank/DDBJ databases">
        <authorList>
            <person name="Rodrigo-Torres L."/>
            <person name="Arahal R. D."/>
            <person name="Lucena T."/>
        </authorList>
    </citation>
    <scope>NUCLEOTIDE SEQUENCE</scope>
    <source>
        <strain evidence="11">CECT 8226</strain>
    </source>
</reference>
<evidence type="ECO:0000313" key="12">
    <source>
        <dbReference type="Proteomes" id="UP000838160"/>
    </source>
</evidence>
<evidence type="ECO:0000313" key="11">
    <source>
        <dbReference type="EMBL" id="CAH0527265.1"/>
    </source>
</evidence>
<name>A0ABN8DKS5_9VIBR</name>
<comment type="similarity">
    <text evidence="3">Belongs to the bacterial sugar transferase family.</text>
</comment>
<feature type="transmembrane region" description="Helical" evidence="9">
    <location>
        <begin position="126"/>
        <end position="144"/>
    </location>
</feature>
<dbReference type="PANTHER" id="PTHR30576">
    <property type="entry name" value="COLANIC BIOSYNTHESIS UDP-GLUCOSE LIPID CARRIER TRANSFERASE"/>
    <property type="match status" value="1"/>
</dbReference>
<gene>
    <name evidence="11" type="ORF">VHP8226_02593</name>
</gene>
<comment type="subcellular location">
    <subcellularLocation>
        <location evidence="2">Cell membrane</location>
    </subcellularLocation>
    <subcellularLocation>
        <location evidence="1">Membrane</location>
        <topology evidence="1">Multi-pass membrane protein</topology>
    </subcellularLocation>
</comment>
<evidence type="ECO:0000256" key="8">
    <source>
        <dbReference type="ARBA" id="ARBA00023136"/>
    </source>
</evidence>
<evidence type="ECO:0000256" key="2">
    <source>
        <dbReference type="ARBA" id="ARBA00004236"/>
    </source>
</evidence>
<accession>A0ABN8DKS5</accession>
<dbReference type="PANTHER" id="PTHR30576:SF4">
    <property type="entry name" value="UNDECAPRENYL-PHOSPHATE GALACTOSE PHOSPHOTRANSFERASE"/>
    <property type="match status" value="1"/>
</dbReference>
<feature type="transmembrane region" description="Helical" evidence="9">
    <location>
        <begin position="27"/>
        <end position="50"/>
    </location>
</feature>
<keyword evidence="12" id="KW-1185">Reference proteome</keyword>
<dbReference type="RefSeq" id="WP_237485398.1">
    <property type="nucleotide sequence ID" value="NZ_CAKLCM010000002.1"/>
</dbReference>
<dbReference type="Pfam" id="PF02397">
    <property type="entry name" value="Bac_transf"/>
    <property type="match status" value="1"/>
</dbReference>
<evidence type="ECO:0000256" key="9">
    <source>
        <dbReference type="SAM" id="Phobius"/>
    </source>
</evidence>
<evidence type="ECO:0000259" key="10">
    <source>
        <dbReference type="Pfam" id="PF02397"/>
    </source>
</evidence>
<sequence length="488" mass="56068">MSELQTLEHACRLDLKGNFSASKNKKFLILSDTLSFFVAALIGSVTYFSSFNFFDFEINNDTVTRAIVFSSVTFLSIAWFWGSKRHYTYRKPFWDELRESYITLSSIALIDLALTTFVALEAKPMVWLITWSSLFVILPLFRACTKYYLNLVGSWAMPSVIIGDEKNANEAYLAIRSEPSTGFRIDAFIAPKYKVQKATFVDDIPYLSPLDFLQQSESVPFKIFIALEKNQTELRDEWFRTLAKMGISNISVVPDLRGVPLVGMDVSHFFSHEVMMLRIRNNLARKSSQFIKRLFDIFVSSALLLVLAPFFGYISYKVTRDGGSATYGHERIGYKGKPFKCLKFRSMVMNSKEVLEQLLATDPIAKAEWDKEFKLKHDPRVTPTGAFLRRTSLDELPQLWNVLKGEMSLVGPRPIIDEELQRYKEDVAYYLMAKPGMSGLWQVSGRSDTDYETRVYLDAWYVKNWSLWSDIVILFKTVGVVLKRDGAY</sequence>
<evidence type="ECO:0000256" key="6">
    <source>
        <dbReference type="ARBA" id="ARBA00022692"/>
    </source>
</evidence>
<feature type="transmembrane region" description="Helical" evidence="9">
    <location>
        <begin position="294"/>
        <end position="316"/>
    </location>
</feature>
<dbReference type="NCBIfam" id="TIGR03025">
    <property type="entry name" value="EPS_sugtrans"/>
    <property type="match status" value="1"/>
</dbReference>
<protein>
    <recommendedName>
        <fullName evidence="10">Bacterial sugar transferase domain-containing protein</fullName>
    </recommendedName>
</protein>
<comment type="caution">
    <text evidence="11">The sequence shown here is derived from an EMBL/GenBank/DDBJ whole genome shotgun (WGS) entry which is preliminary data.</text>
</comment>
<evidence type="ECO:0000256" key="1">
    <source>
        <dbReference type="ARBA" id="ARBA00004141"/>
    </source>
</evidence>
<dbReference type="Proteomes" id="UP000838160">
    <property type="component" value="Unassembled WGS sequence"/>
</dbReference>
<keyword evidence="7 9" id="KW-1133">Transmembrane helix</keyword>
<evidence type="ECO:0000256" key="5">
    <source>
        <dbReference type="ARBA" id="ARBA00022679"/>
    </source>
</evidence>
<feature type="transmembrane region" description="Helical" evidence="9">
    <location>
        <begin position="101"/>
        <end position="120"/>
    </location>
</feature>
<feature type="domain" description="Bacterial sugar transferase" evidence="10">
    <location>
        <begin position="292"/>
        <end position="483"/>
    </location>
</feature>
<evidence type="ECO:0000256" key="7">
    <source>
        <dbReference type="ARBA" id="ARBA00022989"/>
    </source>
</evidence>